<dbReference type="GO" id="GO:0000723">
    <property type="term" value="P:telomere maintenance"/>
    <property type="evidence" value="ECO:0007669"/>
    <property type="project" value="InterPro"/>
</dbReference>
<dbReference type="Pfam" id="PF05970">
    <property type="entry name" value="PIF1"/>
    <property type="match status" value="2"/>
</dbReference>
<reference evidence="4" key="1">
    <citation type="submission" date="2015-07" db="EMBL/GenBank/DDBJ databases">
        <title>MeaNS - Measles Nucleotide Surveillance Program.</title>
        <authorList>
            <person name="Tran T."/>
            <person name="Druce J."/>
        </authorList>
    </citation>
    <scope>NUCLEOTIDE SEQUENCE</scope>
    <source>
        <strain evidence="4">UCB-OBI-ISO-001</strain>
        <tissue evidence="4">Gonad</tissue>
    </source>
</reference>
<gene>
    <name evidence="4" type="ORF">OCBIM_22027362mg</name>
</gene>
<dbReference type="GO" id="GO:0016887">
    <property type="term" value="F:ATP hydrolysis activity"/>
    <property type="evidence" value="ECO:0007669"/>
    <property type="project" value="RHEA"/>
</dbReference>
<dbReference type="OrthoDB" id="6152825at2759"/>
<evidence type="ECO:0000259" key="2">
    <source>
        <dbReference type="Pfam" id="PF05970"/>
    </source>
</evidence>
<feature type="domain" description="DNA helicase Pif1-like DEAD-box helicase" evidence="2">
    <location>
        <begin position="97"/>
        <end position="189"/>
    </location>
</feature>
<dbReference type="InterPro" id="IPR049163">
    <property type="entry name" value="Pif1-like_2B_dom"/>
</dbReference>
<dbReference type="EC" id="5.6.2.3" evidence="1"/>
<evidence type="ECO:0000259" key="3">
    <source>
        <dbReference type="Pfam" id="PF21530"/>
    </source>
</evidence>
<keyword evidence="1" id="KW-0234">DNA repair</keyword>
<evidence type="ECO:0000256" key="1">
    <source>
        <dbReference type="RuleBase" id="RU363044"/>
    </source>
</evidence>
<dbReference type="InterPro" id="IPR027417">
    <property type="entry name" value="P-loop_NTPase"/>
</dbReference>
<keyword evidence="1" id="KW-0067">ATP-binding</keyword>
<feature type="domain" description="DNA helicase Pif1-like 2B" evidence="3">
    <location>
        <begin position="246"/>
        <end position="289"/>
    </location>
</feature>
<dbReference type="GO" id="GO:0006310">
    <property type="term" value="P:DNA recombination"/>
    <property type="evidence" value="ECO:0007669"/>
    <property type="project" value="UniProtKB-KW"/>
</dbReference>
<dbReference type="EMBL" id="KQ420265">
    <property type="protein sequence ID" value="KOF80817.1"/>
    <property type="molecule type" value="Genomic_DNA"/>
</dbReference>
<dbReference type="GO" id="GO:0005524">
    <property type="term" value="F:ATP binding"/>
    <property type="evidence" value="ECO:0007669"/>
    <property type="project" value="UniProtKB-KW"/>
</dbReference>
<comment type="catalytic activity">
    <reaction evidence="1">
        <text>ATP + H2O = ADP + phosphate + H(+)</text>
        <dbReference type="Rhea" id="RHEA:13065"/>
        <dbReference type="ChEBI" id="CHEBI:15377"/>
        <dbReference type="ChEBI" id="CHEBI:15378"/>
        <dbReference type="ChEBI" id="CHEBI:30616"/>
        <dbReference type="ChEBI" id="CHEBI:43474"/>
        <dbReference type="ChEBI" id="CHEBI:456216"/>
        <dbReference type="EC" id="5.6.2.3"/>
    </reaction>
</comment>
<keyword evidence="1" id="KW-0378">Hydrolase</keyword>
<protein>
    <recommendedName>
        <fullName evidence="1">ATP-dependent DNA helicase</fullName>
        <ecNumber evidence="1">5.6.2.3</ecNumber>
    </recommendedName>
</protein>
<keyword evidence="1" id="KW-0547">Nucleotide-binding</keyword>
<keyword evidence="1" id="KW-0233">DNA recombination</keyword>
<comment type="cofactor">
    <cofactor evidence="1">
        <name>Mg(2+)</name>
        <dbReference type="ChEBI" id="CHEBI:18420"/>
    </cofactor>
</comment>
<dbReference type="Pfam" id="PF21530">
    <property type="entry name" value="Pif1_2B_dom"/>
    <property type="match status" value="1"/>
</dbReference>
<dbReference type="GO" id="GO:0006281">
    <property type="term" value="P:DNA repair"/>
    <property type="evidence" value="ECO:0007669"/>
    <property type="project" value="UniProtKB-KW"/>
</dbReference>
<accession>A0A0L8GV93</accession>
<dbReference type="Gene3D" id="3.40.50.300">
    <property type="entry name" value="P-loop containing nucleotide triphosphate hydrolases"/>
    <property type="match status" value="1"/>
</dbReference>
<comment type="similarity">
    <text evidence="1">Belongs to the helicase family.</text>
</comment>
<keyword evidence="1" id="KW-0227">DNA damage</keyword>
<proteinExistence type="inferred from homology"/>
<dbReference type="AlphaFoldDB" id="A0A0L8GV93"/>
<sequence length="296" mass="33018">MDPNAEEFFNANIHMLNNDQRIVFENIQQKINRNEGGLIFIDAAGSTGKTFLLSILLSYVRKNNQLAIATASSGIAAILLKLGCAGHSRFKLPILDVMNNDLIFGGKLIILGGDFHQILLVVQKAQRSSLIGAGLKKPLIWHECKVLHLTTHMRVQNCLSNNTTSQARLAYPSVWLLQVGDGRIPNVQRQLYDDVIVIPQQFQVNSKEDLINHVYEDLEKFPGEIYTLGSIDSVAEDQQSAPYPPEFLNSLNISGMPPHIIKLKTGVPIMLLRHLDQRNGHCNGAHYRVLLVSDHC</sequence>
<dbReference type="SUPFAM" id="SSF52540">
    <property type="entry name" value="P-loop containing nucleoside triphosphate hydrolases"/>
    <property type="match status" value="2"/>
</dbReference>
<dbReference type="InterPro" id="IPR010285">
    <property type="entry name" value="DNA_helicase_pif1-like_DEAD"/>
</dbReference>
<feature type="domain" description="DNA helicase Pif1-like DEAD-box helicase" evidence="2">
    <location>
        <begin position="15"/>
        <end position="94"/>
    </location>
</feature>
<dbReference type="STRING" id="37653.A0A0L8GV93"/>
<organism evidence="4">
    <name type="scientific">Octopus bimaculoides</name>
    <name type="common">California two-spotted octopus</name>
    <dbReference type="NCBI Taxonomy" id="37653"/>
    <lineage>
        <taxon>Eukaryota</taxon>
        <taxon>Metazoa</taxon>
        <taxon>Spiralia</taxon>
        <taxon>Lophotrochozoa</taxon>
        <taxon>Mollusca</taxon>
        <taxon>Cephalopoda</taxon>
        <taxon>Coleoidea</taxon>
        <taxon>Octopodiformes</taxon>
        <taxon>Octopoda</taxon>
        <taxon>Incirrata</taxon>
        <taxon>Octopodidae</taxon>
        <taxon>Octopus</taxon>
    </lineage>
</organism>
<dbReference type="PANTHER" id="PTHR10492">
    <property type="match status" value="1"/>
</dbReference>
<dbReference type="GO" id="GO:0043139">
    <property type="term" value="F:5'-3' DNA helicase activity"/>
    <property type="evidence" value="ECO:0007669"/>
    <property type="project" value="UniProtKB-EC"/>
</dbReference>
<feature type="non-terminal residue" evidence="4">
    <location>
        <position position="296"/>
    </location>
</feature>
<name>A0A0L8GV93_OCTBM</name>
<evidence type="ECO:0000313" key="4">
    <source>
        <dbReference type="EMBL" id="KOF80817.1"/>
    </source>
</evidence>
<keyword evidence="1" id="KW-0347">Helicase</keyword>